<dbReference type="RefSeq" id="WP_224312350.1">
    <property type="nucleotide sequence ID" value="NZ_JAIRBM010000004.1"/>
</dbReference>
<accession>A0ABS7VKL1</accession>
<keyword evidence="5 6" id="KW-0472">Membrane</keyword>
<evidence type="ECO:0000256" key="6">
    <source>
        <dbReference type="SAM" id="Phobius"/>
    </source>
</evidence>
<dbReference type="Proteomes" id="UP000704176">
    <property type="component" value="Unassembled WGS sequence"/>
</dbReference>
<evidence type="ECO:0000313" key="8">
    <source>
        <dbReference type="EMBL" id="MBZ6076034.1"/>
    </source>
</evidence>
<evidence type="ECO:0000313" key="9">
    <source>
        <dbReference type="Proteomes" id="UP000704176"/>
    </source>
</evidence>
<organism evidence="8 9">
    <name type="scientific">Microvirga puerhi</name>
    <dbReference type="NCBI Taxonomy" id="2876078"/>
    <lineage>
        <taxon>Bacteria</taxon>
        <taxon>Pseudomonadati</taxon>
        <taxon>Pseudomonadota</taxon>
        <taxon>Alphaproteobacteria</taxon>
        <taxon>Hyphomicrobiales</taxon>
        <taxon>Methylobacteriaceae</taxon>
        <taxon>Microvirga</taxon>
    </lineage>
</organism>
<proteinExistence type="predicted"/>
<feature type="transmembrane region" description="Helical" evidence="6">
    <location>
        <begin position="285"/>
        <end position="304"/>
    </location>
</feature>
<dbReference type="Gene3D" id="6.10.340.10">
    <property type="match status" value="1"/>
</dbReference>
<gene>
    <name evidence="8" type="ORF">K9B37_06985</name>
</gene>
<feature type="domain" description="Cache" evidence="7">
    <location>
        <begin position="40"/>
        <end position="267"/>
    </location>
</feature>
<evidence type="ECO:0000256" key="4">
    <source>
        <dbReference type="ARBA" id="ARBA00022989"/>
    </source>
</evidence>
<comment type="subcellular location">
    <subcellularLocation>
        <location evidence="1">Cell membrane</location>
        <topology evidence="1">Multi-pass membrane protein</topology>
    </subcellularLocation>
</comment>
<keyword evidence="4 6" id="KW-1133">Transmembrane helix</keyword>
<comment type="caution">
    <text evidence="8">The sequence shown here is derived from an EMBL/GenBank/DDBJ whole genome shotgun (WGS) entry which is preliminary data.</text>
</comment>
<dbReference type="EMBL" id="JAIRBM010000004">
    <property type="protein sequence ID" value="MBZ6076034.1"/>
    <property type="molecule type" value="Genomic_DNA"/>
</dbReference>
<keyword evidence="9" id="KW-1185">Reference proteome</keyword>
<evidence type="ECO:0000256" key="5">
    <source>
        <dbReference type="ARBA" id="ARBA00023136"/>
    </source>
</evidence>
<sequence length="378" mass="41379">MRLNLKVVIFLGGSILVLAPALISGMFFASSLQQRVETVNINRLRALGELASDQMARRMHTLWRDVDGMARTADLSSPDELRGRFSFLAQLDPRYSWIGAAAVDGKVVAAVNGLLEGQSVAERPWFRRGLNGPSASDVHDAKLLEKLLPATPEPRRFVDFSAPIKNTHGDVTGVIGAHFDWNWVRENIGSLATPGVDILLLSRDRTVLYGPSDLQGKVLSVGSAIAAGQATSIALDEHWPDGHQYVSAVVPSVQFQDMPSFGWSLIVRARADEVFGPVRALLRSFWTILGIGALCTLTLLYLFAQWIAVPLNRLVGSADAFANGRASVPVYEETRYEEARDLAAALVRLQTQSMRPYQKRTAKVASADSKKLSIKEES</sequence>
<evidence type="ECO:0000256" key="1">
    <source>
        <dbReference type="ARBA" id="ARBA00004651"/>
    </source>
</evidence>
<dbReference type="Gene3D" id="3.30.450.20">
    <property type="entry name" value="PAS domain"/>
    <property type="match status" value="1"/>
</dbReference>
<dbReference type="InterPro" id="IPR033479">
    <property type="entry name" value="dCache_1"/>
</dbReference>
<evidence type="ECO:0000256" key="3">
    <source>
        <dbReference type="ARBA" id="ARBA00022692"/>
    </source>
</evidence>
<protein>
    <submittedName>
        <fullName evidence="8">Cache domain-containing protein</fullName>
    </submittedName>
</protein>
<evidence type="ECO:0000259" key="7">
    <source>
        <dbReference type="Pfam" id="PF02743"/>
    </source>
</evidence>
<keyword evidence="3 6" id="KW-0812">Transmembrane</keyword>
<evidence type="ECO:0000256" key="2">
    <source>
        <dbReference type="ARBA" id="ARBA00022475"/>
    </source>
</evidence>
<name>A0ABS7VKL1_9HYPH</name>
<reference evidence="8 9" key="1">
    <citation type="submission" date="2021-09" db="EMBL/GenBank/DDBJ databases">
        <title>The complete genome sequence of a new microorganism.</title>
        <authorList>
            <person name="Zi Z."/>
        </authorList>
    </citation>
    <scope>NUCLEOTIDE SEQUENCE [LARGE SCALE GENOMIC DNA]</scope>
    <source>
        <strain evidence="8 9">WGZ8</strain>
    </source>
</reference>
<dbReference type="Pfam" id="PF02743">
    <property type="entry name" value="dCache_1"/>
    <property type="match status" value="1"/>
</dbReference>
<keyword evidence="2" id="KW-1003">Cell membrane</keyword>